<dbReference type="GO" id="GO:0015344">
    <property type="term" value="F:siderophore uptake transmembrane transporter activity"/>
    <property type="evidence" value="ECO:0007669"/>
    <property type="project" value="TreeGrafter"/>
</dbReference>
<accession>A0A316TUX6</accession>
<evidence type="ECO:0000256" key="3">
    <source>
        <dbReference type="ARBA" id="ARBA00022452"/>
    </source>
</evidence>
<keyword evidence="4 8" id="KW-0812">Transmembrane</keyword>
<name>A0A316TUX6_9BACT</name>
<evidence type="ECO:0000256" key="2">
    <source>
        <dbReference type="ARBA" id="ARBA00022448"/>
    </source>
</evidence>
<evidence type="ECO:0000259" key="9">
    <source>
        <dbReference type="Pfam" id="PF07715"/>
    </source>
</evidence>
<keyword evidence="7 8" id="KW-0998">Cell outer membrane</keyword>
<comment type="subcellular location">
    <subcellularLocation>
        <location evidence="1 8">Cell outer membrane</location>
        <topology evidence="1 8">Multi-pass membrane protein</topology>
    </subcellularLocation>
</comment>
<dbReference type="OrthoDB" id="9758472at2"/>
<evidence type="ECO:0000313" key="11">
    <source>
        <dbReference type="Proteomes" id="UP000245533"/>
    </source>
</evidence>
<dbReference type="Pfam" id="PF07715">
    <property type="entry name" value="Plug"/>
    <property type="match status" value="1"/>
</dbReference>
<comment type="caution">
    <text evidence="10">The sequence shown here is derived from an EMBL/GenBank/DDBJ whole genome shotgun (WGS) entry which is preliminary data.</text>
</comment>
<keyword evidence="5" id="KW-0732">Signal</keyword>
<dbReference type="PANTHER" id="PTHR30069:SF29">
    <property type="entry name" value="HEMOGLOBIN AND HEMOGLOBIN-HAPTOGLOBIN-BINDING PROTEIN 1-RELATED"/>
    <property type="match status" value="1"/>
</dbReference>
<keyword evidence="2 8" id="KW-0813">Transport</keyword>
<evidence type="ECO:0000256" key="4">
    <source>
        <dbReference type="ARBA" id="ARBA00022692"/>
    </source>
</evidence>
<comment type="similarity">
    <text evidence="8">Belongs to the TonB-dependent receptor family.</text>
</comment>
<evidence type="ECO:0000313" key="10">
    <source>
        <dbReference type="EMBL" id="PWN06162.1"/>
    </source>
</evidence>
<keyword evidence="11" id="KW-1185">Reference proteome</keyword>
<proteinExistence type="inferred from homology"/>
<dbReference type="InterPro" id="IPR037066">
    <property type="entry name" value="Plug_dom_sf"/>
</dbReference>
<keyword evidence="6 8" id="KW-0472">Membrane</keyword>
<dbReference type="PANTHER" id="PTHR30069">
    <property type="entry name" value="TONB-DEPENDENT OUTER MEMBRANE RECEPTOR"/>
    <property type="match status" value="1"/>
</dbReference>
<evidence type="ECO:0000256" key="1">
    <source>
        <dbReference type="ARBA" id="ARBA00004571"/>
    </source>
</evidence>
<dbReference type="Gene3D" id="2.170.130.10">
    <property type="entry name" value="TonB-dependent receptor, plug domain"/>
    <property type="match status" value="1"/>
</dbReference>
<dbReference type="RefSeq" id="WP_109646955.1">
    <property type="nucleotide sequence ID" value="NZ_QGGB01000007.1"/>
</dbReference>
<reference evidence="10 11" key="1">
    <citation type="submission" date="2018-05" db="EMBL/GenBank/DDBJ databases">
        <title>Rhodohalobacter halophilus gen. nov., sp. nov., a moderately halophilic member of the family Balneolaceae.</title>
        <authorList>
            <person name="Liu Z.-W."/>
        </authorList>
    </citation>
    <scope>NUCLEOTIDE SEQUENCE [LARGE SCALE GENOMIC DNA]</scope>
    <source>
        <strain evidence="10 11">8A47</strain>
    </source>
</reference>
<dbReference type="GO" id="GO:0009279">
    <property type="term" value="C:cell outer membrane"/>
    <property type="evidence" value="ECO:0007669"/>
    <property type="project" value="UniProtKB-SubCell"/>
</dbReference>
<dbReference type="Gene3D" id="2.40.170.20">
    <property type="entry name" value="TonB-dependent receptor, beta-barrel domain"/>
    <property type="match status" value="1"/>
</dbReference>
<dbReference type="SUPFAM" id="SSF56935">
    <property type="entry name" value="Porins"/>
    <property type="match status" value="1"/>
</dbReference>
<evidence type="ECO:0000256" key="6">
    <source>
        <dbReference type="ARBA" id="ARBA00023136"/>
    </source>
</evidence>
<dbReference type="InterPro" id="IPR036942">
    <property type="entry name" value="Beta-barrel_TonB_sf"/>
</dbReference>
<dbReference type="PROSITE" id="PS00430">
    <property type="entry name" value="TONB_DEPENDENT_REC_1"/>
    <property type="match status" value="1"/>
</dbReference>
<gene>
    <name evidence="10" type="ORF">DDZ15_09975</name>
</gene>
<evidence type="ECO:0000256" key="7">
    <source>
        <dbReference type="ARBA" id="ARBA00023237"/>
    </source>
</evidence>
<keyword evidence="3 8" id="KW-1134">Transmembrane beta strand</keyword>
<organism evidence="10 11">
    <name type="scientific">Rhodohalobacter mucosus</name>
    <dbReference type="NCBI Taxonomy" id="2079485"/>
    <lineage>
        <taxon>Bacteria</taxon>
        <taxon>Pseudomonadati</taxon>
        <taxon>Balneolota</taxon>
        <taxon>Balneolia</taxon>
        <taxon>Balneolales</taxon>
        <taxon>Balneolaceae</taxon>
        <taxon>Rhodohalobacter</taxon>
    </lineage>
</organism>
<dbReference type="InterPro" id="IPR012910">
    <property type="entry name" value="Plug_dom"/>
</dbReference>
<dbReference type="AlphaFoldDB" id="A0A316TUX6"/>
<feature type="domain" description="TonB-dependent receptor plug" evidence="9">
    <location>
        <begin position="45"/>
        <end position="151"/>
    </location>
</feature>
<dbReference type="InterPro" id="IPR039426">
    <property type="entry name" value="TonB-dep_rcpt-like"/>
</dbReference>
<dbReference type="EMBL" id="QGGB01000007">
    <property type="protein sequence ID" value="PWN06162.1"/>
    <property type="molecule type" value="Genomic_DNA"/>
</dbReference>
<dbReference type="Proteomes" id="UP000245533">
    <property type="component" value="Unassembled WGS sequence"/>
</dbReference>
<dbReference type="PROSITE" id="PS52016">
    <property type="entry name" value="TONB_DEPENDENT_REC_3"/>
    <property type="match status" value="1"/>
</dbReference>
<dbReference type="GO" id="GO:0044718">
    <property type="term" value="P:siderophore transmembrane transport"/>
    <property type="evidence" value="ECO:0007669"/>
    <property type="project" value="TreeGrafter"/>
</dbReference>
<sequence>MKRVELCIPMLLALILTVPFELFAQTTVELDSIQVTASRISSTVSESGKHVSVLTQADIRQLPVTSVDELIRSLPGLNLNSRQGFGIQSDVGIRGSTFSQVLFMLDNAPLNDPLTAHFNTNIPVSLSEIGQIEIVRGPSSASYGADAVGGVIHIKTKTYMEREVTRGSRLVNYATAEVSGGQNSLYLADGALELQGTRWRMSASLRSVESDGEKLPNPGFEEGVSDREFYRNFFTLRNSSVSFSYRPARNWSLYVRGGLDYRDFSARYFYTRSAFDESVEEITSRWVLSSITRDTGKNRSEFNLSYRMVDDIFDFNSRIGIEPNEHTTGRTFANFSHQIMSDPSHSLLGLQRIMAGAQFSNRTINSTDRGNHDELLGGIYLITQLNPISRTNITASARLQFDNRGNRDLLPQLSASYTLNNLTLRTSAGKAIRVGDFTERYISSQIPNLTPGRNIGNPDLLPERSITVDAGADWRASGNTRVSVTGFYRTSDDLIDYVLTNSSEIGNADNLQPGEMYFYTRNISSAQTSGVEILLAHEKRMSRNSMGSADISYTYLRTSADTGNVSKYIANHPSHQFSLNLGLRLNNLSIVSQSSFRVRSPETAEPIAAEVPGEVFLTHLNLDYQLSGAFSVYSKILNLTDRRYQEILGPPMPGRWAMFGVRFDFR</sequence>
<evidence type="ECO:0000256" key="5">
    <source>
        <dbReference type="ARBA" id="ARBA00022729"/>
    </source>
</evidence>
<dbReference type="InterPro" id="IPR010916">
    <property type="entry name" value="TonB_box_CS"/>
</dbReference>
<evidence type="ECO:0000256" key="8">
    <source>
        <dbReference type="PROSITE-ProRule" id="PRU01360"/>
    </source>
</evidence>
<protein>
    <recommendedName>
        <fullName evidence="9">TonB-dependent receptor plug domain-containing protein</fullName>
    </recommendedName>
</protein>